<reference evidence="2 3" key="1">
    <citation type="journal article" date="2024" name="Ann. Entomol. Soc. Am.">
        <title>Genomic analyses of the southern and eastern yellowjacket wasps (Hymenoptera: Vespidae) reveal evolutionary signatures of social life.</title>
        <authorList>
            <person name="Catto M.A."/>
            <person name="Caine P.B."/>
            <person name="Orr S.E."/>
            <person name="Hunt B.G."/>
            <person name="Goodisman M.A.D."/>
        </authorList>
    </citation>
    <scope>NUCLEOTIDE SEQUENCE [LARGE SCALE GENOMIC DNA]</scope>
    <source>
        <strain evidence="2">233</strain>
        <tissue evidence="2">Head and thorax</tissue>
    </source>
</reference>
<dbReference type="EMBL" id="JAUDFV010000146">
    <property type="protein sequence ID" value="KAL2720682.1"/>
    <property type="molecule type" value="Genomic_DNA"/>
</dbReference>
<proteinExistence type="predicted"/>
<organism evidence="2 3">
    <name type="scientific">Vespula squamosa</name>
    <name type="common">Southern yellow jacket</name>
    <name type="synonym">Wasp</name>
    <dbReference type="NCBI Taxonomy" id="30214"/>
    <lineage>
        <taxon>Eukaryota</taxon>
        <taxon>Metazoa</taxon>
        <taxon>Ecdysozoa</taxon>
        <taxon>Arthropoda</taxon>
        <taxon>Hexapoda</taxon>
        <taxon>Insecta</taxon>
        <taxon>Pterygota</taxon>
        <taxon>Neoptera</taxon>
        <taxon>Endopterygota</taxon>
        <taxon>Hymenoptera</taxon>
        <taxon>Apocrita</taxon>
        <taxon>Aculeata</taxon>
        <taxon>Vespoidea</taxon>
        <taxon>Vespidae</taxon>
        <taxon>Vespinae</taxon>
        <taxon>Vespula</taxon>
    </lineage>
</organism>
<dbReference type="Proteomes" id="UP001607302">
    <property type="component" value="Unassembled WGS sequence"/>
</dbReference>
<gene>
    <name evidence="2" type="ORF">V1478_010258</name>
</gene>
<dbReference type="AlphaFoldDB" id="A0ABD2AK39"/>
<name>A0ABD2AK39_VESSQ</name>
<evidence type="ECO:0000256" key="1">
    <source>
        <dbReference type="SAM" id="MobiDB-lite"/>
    </source>
</evidence>
<feature type="region of interest" description="Disordered" evidence="1">
    <location>
        <begin position="38"/>
        <end position="68"/>
    </location>
</feature>
<comment type="caution">
    <text evidence="2">The sequence shown here is derived from an EMBL/GenBank/DDBJ whole genome shotgun (WGS) entry which is preliminary data.</text>
</comment>
<evidence type="ECO:0000313" key="3">
    <source>
        <dbReference type="Proteomes" id="UP001607302"/>
    </source>
</evidence>
<sequence>MRPEQRSFVAYHERPTRLTSLARERNCDRLVLSRSHFPEGESPGRIRPRRIGHVRKGPPHNEKDGPANPVVQYTSSIQLVHPVARYSISTNDCFIATIGLRATTKAFDGKTTINSIVPIMLIKTANTVVNVRLLVRRNGGNDGQRVEGE</sequence>
<keyword evidence="3" id="KW-1185">Reference proteome</keyword>
<protein>
    <submittedName>
        <fullName evidence="2">Uncharacterized protein</fullName>
    </submittedName>
</protein>
<accession>A0ABD2AK39</accession>
<evidence type="ECO:0000313" key="2">
    <source>
        <dbReference type="EMBL" id="KAL2720682.1"/>
    </source>
</evidence>
<feature type="compositionally biased region" description="Basic residues" evidence="1">
    <location>
        <begin position="46"/>
        <end position="58"/>
    </location>
</feature>